<sequence length="191" mass="21728">MIIVCMHFNNPVYMKILSDLLAVILFFATYTLTKNIVWATAVALVIGVLQAAFTWIRHKKLDTMQWVSLALIVVFGGATILLHDARFIMWKPTLLFWVGALVLLASHLMGKNGLKAMMGKEITLPEGVWRKLTFAWLAFLVLMGLVNLFVAYTFTEAQWVNYKLFGSTALMIVFFIAQGMYLSRFLPQENK</sequence>
<keyword evidence="5" id="KW-0997">Cell inner membrane</keyword>
<dbReference type="NCBIfam" id="NF001325">
    <property type="entry name" value="PRK00259.1-3"/>
    <property type="match status" value="1"/>
</dbReference>
<keyword evidence="2 5" id="KW-0812">Transmembrane</keyword>
<evidence type="ECO:0000256" key="2">
    <source>
        <dbReference type="ARBA" id="ARBA00022692"/>
    </source>
</evidence>
<dbReference type="HAMAP" id="MF_00189">
    <property type="entry name" value="YciB"/>
    <property type="match status" value="1"/>
</dbReference>
<gene>
    <name evidence="5" type="primary">yciB</name>
    <name evidence="6" type="ORF">EV680_11214</name>
</gene>
<dbReference type="Proteomes" id="UP000294721">
    <property type="component" value="Unassembled WGS sequence"/>
</dbReference>
<dbReference type="EMBL" id="SLXE01000012">
    <property type="protein sequence ID" value="TCP06388.1"/>
    <property type="molecule type" value="Genomic_DNA"/>
</dbReference>
<evidence type="ECO:0000313" key="6">
    <source>
        <dbReference type="EMBL" id="TCP06388.1"/>
    </source>
</evidence>
<keyword evidence="1 5" id="KW-1003">Cell membrane</keyword>
<dbReference type="Pfam" id="PF04279">
    <property type="entry name" value="IspA"/>
    <property type="match status" value="1"/>
</dbReference>
<dbReference type="NCBIfam" id="TIGR00997">
    <property type="entry name" value="ispZ"/>
    <property type="match status" value="1"/>
</dbReference>
<evidence type="ECO:0000313" key="7">
    <source>
        <dbReference type="Proteomes" id="UP000294721"/>
    </source>
</evidence>
<comment type="caution">
    <text evidence="6">The sequence shown here is derived from an EMBL/GenBank/DDBJ whole genome shotgun (WGS) entry which is preliminary data.</text>
</comment>
<comment type="function">
    <text evidence="5">Plays a role in cell envelope biogenesis, maintenance of cell envelope integrity and membrane homeostasis.</text>
</comment>
<proteinExistence type="inferred from homology"/>
<feature type="transmembrane region" description="Helical" evidence="5">
    <location>
        <begin position="36"/>
        <end position="56"/>
    </location>
</feature>
<dbReference type="InterPro" id="IPR006008">
    <property type="entry name" value="YciB"/>
</dbReference>
<dbReference type="PANTHER" id="PTHR36917:SF1">
    <property type="entry name" value="INNER MEMBRANE-SPANNING PROTEIN YCIB"/>
    <property type="match status" value="1"/>
</dbReference>
<feature type="transmembrane region" description="Helical" evidence="5">
    <location>
        <begin position="160"/>
        <end position="182"/>
    </location>
</feature>
<evidence type="ECO:0000256" key="3">
    <source>
        <dbReference type="ARBA" id="ARBA00022989"/>
    </source>
</evidence>
<keyword evidence="7" id="KW-1185">Reference proteome</keyword>
<keyword evidence="3 5" id="KW-1133">Transmembrane helix</keyword>
<accession>A0ABY2BYU1</accession>
<feature type="transmembrane region" description="Helical" evidence="5">
    <location>
        <begin position="12"/>
        <end position="30"/>
    </location>
</feature>
<name>A0ABY2BYU1_9NEIS</name>
<dbReference type="PANTHER" id="PTHR36917">
    <property type="entry name" value="INTRACELLULAR SEPTATION PROTEIN A-RELATED"/>
    <property type="match status" value="1"/>
</dbReference>
<organism evidence="6 7">
    <name type="scientific">Uruburuella suis</name>
    <dbReference type="NCBI Taxonomy" id="252130"/>
    <lineage>
        <taxon>Bacteria</taxon>
        <taxon>Pseudomonadati</taxon>
        <taxon>Pseudomonadota</taxon>
        <taxon>Betaproteobacteria</taxon>
        <taxon>Neisseriales</taxon>
        <taxon>Neisseriaceae</taxon>
        <taxon>Uruburuella</taxon>
    </lineage>
</organism>
<feature type="transmembrane region" description="Helical" evidence="5">
    <location>
        <begin position="134"/>
        <end position="154"/>
    </location>
</feature>
<protein>
    <recommendedName>
        <fullName evidence="5">Inner membrane-spanning protein YciB</fullName>
    </recommendedName>
</protein>
<comment type="subcellular location">
    <subcellularLocation>
        <location evidence="5">Cell inner membrane</location>
        <topology evidence="5">Multi-pass membrane protein</topology>
    </subcellularLocation>
</comment>
<reference evidence="6 7" key="1">
    <citation type="submission" date="2019-03" db="EMBL/GenBank/DDBJ databases">
        <title>Genomic Encyclopedia of Type Strains, Phase IV (KMG-IV): sequencing the most valuable type-strain genomes for metagenomic binning, comparative biology and taxonomic classification.</title>
        <authorList>
            <person name="Goeker M."/>
        </authorList>
    </citation>
    <scope>NUCLEOTIDE SEQUENCE [LARGE SCALE GENOMIC DNA]</scope>
    <source>
        <strain evidence="6 7">DSM 17474</strain>
    </source>
</reference>
<comment type="similarity">
    <text evidence="5">Belongs to the YciB family.</text>
</comment>
<evidence type="ECO:0000256" key="5">
    <source>
        <dbReference type="HAMAP-Rule" id="MF_00189"/>
    </source>
</evidence>
<evidence type="ECO:0000256" key="4">
    <source>
        <dbReference type="ARBA" id="ARBA00023136"/>
    </source>
</evidence>
<keyword evidence="4 5" id="KW-0472">Membrane</keyword>
<evidence type="ECO:0000256" key="1">
    <source>
        <dbReference type="ARBA" id="ARBA00022475"/>
    </source>
</evidence>
<feature type="transmembrane region" description="Helical" evidence="5">
    <location>
        <begin position="94"/>
        <end position="114"/>
    </location>
</feature>
<feature type="transmembrane region" description="Helical" evidence="5">
    <location>
        <begin position="63"/>
        <end position="82"/>
    </location>
</feature>